<dbReference type="PROSITE" id="PS50983">
    <property type="entry name" value="FE_B12_PBP"/>
    <property type="match status" value="1"/>
</dbReference>
<dbReference type="Proteomes" id="UP000288071">
    <property type="component" value="Unassembled WGS sequence"/>
</dbReference>
<proteinExistence type="predicted"/>
<evidence type="ECO:0000313" key="4">
    <source>
        <dbReference type="Proteomes" id="UP000288071"/>
    </source>
</evidence>
<evidence type="ECO:0000259" key="2">
    <source>
        <dbReference type="PROSITE" id="PS50983"/>
    </source>
</evidence>
<feature type="chain" id="PRO_5018660736" evidence="1">
    <location>
        <begin position="22"/>
        <end position="284"/>
    </location>
</feature>
<reference evidence="4" key="2">
    <citation type="submission" date="2019-01" db="EMBL/GenBank/DDBJ databases">
        <title>Sinorhodobacter populi sp. nov. isolated from the symptomatic bark tissue of Populus euramericana canker.</title>
        <authorList>
            <person name="Li Y."/>
        </authorList>
    </citation>
    <scope>NUCLEOTIDE SEQUENCE [LARGE SCALE GENOMIC DNA]</scope>
    <source>
        <strain evidence="4">CGMCC 1.12963</strain>
    </source>
</reference>
<feature type="signal peptide" evidence="1">
    <location>
        <begin position="1"/>
        <end position="21"/>
    </location>
</feature>
<protein>
    <submittedName>
        <fullName evidence="3">Hemin ABC transporter substrate-binding protein</fullName>
    </submittedName>
</protein>
<name>A0A3S3PBL2_9RHOB</name>
<dbReference type="EMBL" id="SAVA01000016">
    <property type="protein sequence ID" value="RWR47997.1"/>
    <property type="molecule type" value="Genomic_DNA"/>
</dbReference>
<feature type="domain" description="Fe/B12 periplasmic-binding" evidence="2">
    <location>
        <begin position="26"/>
        <end position="281"/>
    </location>
</feature>
<comment type="caution">
    <text evidence="3">The sequence shown here is derived from an EMBL/GenBank/DDBJ whole genome shotgun (WGS) entry which is preliminary data.</text>
</comment>
<dbReference type="Gene3D" id="3.40.50.1980">
    <property type="entry name" value="Nitrogenase molybdenum iron protein domain"/>
    <property type="match status" value="2"/>
</dbReference>
<gene>
    <name evidence="3" type="ORF">EOW66_18520</name>
</gene>
<sequence length="284" mass="28475">MIGARLAAALAAVLLAAPALAAPPERVVSLGGAVTEIVVALGAQDRLVARDSTSDYPPSVTALPDVGYVRALSPEGVLALGPDLILAEATAGPPEAIEVLRAAGVDFVTLPGDASPEGVLEKIAVVGQALGREAAAAELASSFRARMAAAERAAAEVGQRKRVLFVLAIQGGRVMAGGEGSSADAILRLAGAENAATGVSGYKQMTDEAVLAAAPDVIVMMDREGDLAVTDADVRAHPALGATPAARAGAVIRMDGMLLLGFGPRTPEAVEALHAALYPPAEGD</sequence>
<reference evidence="3 4" key="1">
    <citation type="submission" date="2019-01" db="EMBL/GenBank/DDBJ databases">
        <title>Sinorhodobacter populi sp. nov. isolated from the symptomatic bark tissue of Populus euramericana canker.</title>
        <authorList>
            <person name="Xu G."/>
        </authorList>
    </citation>
    <scope>NUCLEOTIDE SEQUENCE [LARGE SCALE GENOMIC DNA]</scope>
    <source>
        <strain evidence="3 4">CGMCC 1.12963</strain>
    </source>
</reference>
<evidence type="ECO:0000313" key="3">
    <source>
        <dbReference type="EMBL" id="RWR47997.1"/>
    </source>
</evidence>
<evidence type="ECO:0000256" key="1">
    <source>
        <dbReference type="SAM" id="SignalP"/>
    </source>
</evidence>
<dbReference type="PANTHER" id="PTHR30535:SF4">
    <property type="entry name" value="HEMIN-BINDING PERIPLASMIC PROTEIN HMUT"/>
    <property type="match status" value="1"/>
</dbReference>
<dbReference type="InterPro" id="IPR050902">
    <property type="entry name" value="ABC_Transporter_SBP"/>
</dbReference>
<dbReference type="RefSeq" id="WP_128157810.1">
    <property type="nucleotide sequence ID" value="NZ_JBHSOM010000029.1"/>
</dbReference>
<keyword evidence="1" id="KW-0732">Signal</keyword>
<dbReference type="SUPFAM" id="SSF53807">
    <property type="entry name" value="Helical backbone' metal receptor"/>
    <property type="match status" value="1"/>
</dbReference>
<organism evidence="3 4">
    <name type="scientific">Paenirhodobacter huangdaonensis</name>
    <dbReference type="NCBI Taxonomy" id="2501515"/>
    <lineage>
        <taxon>Bacteria</taxon>
        <taxon>Pseudomonadati</taxon>
        <taxon>Pseudomonadota</taxon>
        <taxon>Alphaproteobacteria</taxon>
        <taxon>Rhodobacterales</taxon>
        <taxon>Rhodobacter group</taxon>
        <taxon>Paenirhodobacter</taxon>
    </lineage>
</organism>
<keyword evidence="4" id="KW-1185">Reference proteome</keyword>
<dbReference type="AlphaFoldDB" id="A0A3S3PBL2"/>
<dbReference type="Pfam" id="PF01497">
    <property type="entry name" value="Peripla_BP_2"/>
    <property type="match status" value="1"/>
</dbReference>
<dbReference type="InterPro" id="IPR002491">
    <property type="entry name" value="ABC_transptr_periplasmic_BD"/>
</dbReference>
<dbReference type="PANTHER" id="PTHR30535">
    <property type="entry name" value="VITAMIN B12-BINDING PROTEIN"/>
    <property type="match status" value="1"/>
</dbReference>
<accession>A0A3S3PBL2</accession>